<organism evidence="2 3">
    <name type="scientific">Catharus ustulatus</name>
    <name type="common">Russet-backed thrush</name>
    <name type="synonym">Hylocichla ustulatus</name>
    <dbReference type="NCBI Taxonomy" id="91951"/>
    <lineage>
        <taxon>Eukaryota</taxon>
        <taxon>Metazoa</taxon>
        <taxon>Chordata</taxon>
        <taxon>Craniata</taxon>
        <taxon>Vertebrata</taxon>
        <taxon>Euteleostomi</taxon>
        <taxon>Archelosauria</taxon>
        <taxon>Archosauria</taxon>
        <taxon>Dinosauria</taxon>
        <taxon>Saurischia</taxon>
        <taxon>Theropoda</taxon>
        <taxon>Coelurosauria</taxon>
        <taxon>Aves</taxon>
        <taxon>Neognathae</taxon>
        <taxon>Neoaves</taxon>
        <taxon>Telluraves</taxon>
        <taxon>Australaves</taxon>
        <taxon>Passeriformes</taxon>
        <taxon>Turdidae</taxon>
        <taxon>Catharus</taxon>
    </lineage>
</organism>
<accession>A0A8C3TNJ3</accession>
<dbReference type="GO" id="GO:0007179">
    <property type="term" value="P:transforming growth factor beta receptor signaling pathway"/>
    <property type="evidence" value="ECO:0007669"/>
    <property type="project" value="TreeGrafter"/>
</dbReference>
<name>A0A8C3TNJ3_CATUS</name>
<evidence type="ECO:0000256" key="1">
    <source>
        <dbReference type="SAM" id="Phobius"/>
    </source>
</evidence>
<sequence length="227" mass="25935">HNSEAVMTDTLGWRLNFSESLNLAEASFREPSCTDYIPRTTHHLSPCRRGAVCTLAYVTTLHEEFETFQVFFRELFMLQNVYCVHVDVIQGTISLSAGSDTFSVPASFPGKESETCLASTLDWCYLLNTCGQDLSLKNSREITQLLKSLEGKNITLTVLPSLHATTYTKYVQREQFYSSFFFMLWTFCVLHLLAWPEDTNSLEGHLWMMPCRIPGDFLPLFFSLPSH</sequence>
<dbReference type="Proteomes" id="UP000694563">
    <property type="component" value="Chromosome 1"/>
</dbReference>
<dbReference type="PANTHER" id="PTHR19297">
    <property type="entry name" value="GLYCOSYLTRANSFERASE 14 FAMILY MEMBER"/>
    <property type="match status" value="1"/>
</dbReference>
<protein>
    <submittedName>
        <fullName evidence="2">Uncharacterized protein</fullName>
    </submittedName>
</protein>
<evidence type="ECO:0000313" key="2">
    <source>
        <dbReference type="Ensembl" id="ENSCUSP00005000191.1"/>
    </source>
</evidence>
<dbReference type="GO" id="GO:0008375">
    <property type="term" value="F:acetylglucosaminyltransferase activity"/>
    <property type="evidence" value="ECO:0007669"/>
    <property type="project" value="TreeGrafter"/>
</dbReference>
<reference evidence="2" key="1">
    <citation type="submission" date="2020-10" db="EMBL/GenBank/DDBJ databases">
        <title>Catharus ustulatus (Swainson's thrush) genome, bCatUst1, primary haplotype v2.</title>
        <authorList>
            <person name="Delmore K."/>
            <person name="Vafadar M."/>
            <person name="Formenti G."/>
            <person name="Chow W."/>
            <person name="Pelan S."/>
            <person name="Howe K."/>
            <person name="Rhie A."/>
            <person name="Mountcastle J."/>
            <person name="Haase B."/>
            <person name="Fedrigo O."/>
            <person name="Jarvis E.D."/>
        </authorList>
    </citation>
    <scope>NUCLEOTIDE SEQUENCE [LARGE SCALE GENOMIC DNA]</scope>
</reference>
<keyword evidence="1" id="KW-1133">Transmembrane helix</keyword>
<reference evidence="2" key="2">
    <citation type="submission" date="2025-08" db="UniProtKB">
        <authorList>
            <consortium name="Ensembl"/>
        </authorList>
    </citation>
    <scope>IDENTIFICATION</scope>
</reference>
<feature type="transmembrane region" description="Helical" evidence="1">
    <location>
        <begin position="176"/>
        <end position="195"/>
    </location>
</feature>
<keyword evidence="1" id="KW-0472">Membrane</keyword>
<evidence type="ECO:0000313" key="3">
    <source>
        <dbReference type="Proteomes" id="UP000694563"/>
    </source>
</evidence>
<dbReference type="PANTHER" id="PTHR19297:SF183">
    <property type="entry name" value="N-ACETYLLACTOSAMINIDE BETA-1,6-N-ACETYLGLUCOSAMINYL-TRANSFERASE"/>
    <property type="match status" value="1"/>
</dbReference>
<dbReference type="Ensembl" id="ENSCUST00005000209.1">
    <property type="protein sequence ID" value="ENSCUSP00005000191.1"/>
    <property type="gene ID" value="ENSCUSG00005000139.1"/>
</dbReference>
<reference evidence="2" key="3">
    <citation type="submission" date="2025-09" db="UniProtKB">
        <authorList>
            <consortium name="Ensembl"/>
        </authorList>
    </citation>
    <scope>IDENTIFICATION</scope>
</reference>
<dbReference type="AlphaFoldDB" id="A0A8C3TNJ3"/>
<keyword evidence="1" id="KW-0812">Transmembrane</keyword>
<proteinExistence type="predicted"/>
<keyword evidence="3" id="KW-1185">Reference proteome</keyword>